<dbReference type="InterPro" id="IPR000608">
    <property type="entry name" value="UBC"/>
</dbReference>
<dbReference type="Pfam" id="PF00179">
    <property type="entry name" value="UQ_con"/>
    <property type="match status" value="1"/>
</dbReference>
<keyword evidence="4" id="KW-0067">ATP-binding</keyword>
<dbReference type="Gene3D" id="3.10.110.10">
    <property type="entry name" value="Ubiquitin Conjugating Enzyme"/>
    <property type="match status" value="1"/>
</dbReference>
<feature type="active site" description="Glycyl thioester intermediate" evidence="3">
    <location>
        <position position="211"/>
    </location>
</feature>
<keyword evidence="2 4" id="KW-0833">Ubl conjugation pathway</keyword>
<dbReference type="EMBL" id="CDPU01000103">
    <property type="protein sequence ID" value="CEO57466.1"/>
    <property type="molecule type" value="Genomic_DNA"/>
</dbReference>
<sequence length="312" mass="34182">MALHSREPSPENEKTLVATIIGLPESPQPSHAFRDRFPDDNSENTTANEESESEDAAQPLEDDETKDPLPQNRRLMKDLVSKAQKIPEPAFDTNTVKTYGSAIQPLCRALEDYRSRLPSAAPSDNEARHPKMVLKHFSQLLITDSAITGTALDSSYQSILAFFEGPPSSPYAGGVFSVLITPPADYPFHAPKCQFLTKMYHPNIDSDGNICLDILGKEWSPWFHFGGVVLGILSILTDPGLEDPLVPEIAVTYLTDRKHYNEDAELYTRKYATLENALSLLPELASPDSAVGKESGQVDDLAEKLGTASLGA</sequence>
<evidence type="ECO:0000256" key="3">
    <source>
        <dbReference type="PROSITE-ProRule" id="PRU10133"/>
    </source>
</evidence>
<dbReference type="InterPro" id="IPR023313">
    <property type="entry name" value="UBQ-conjugating_AS"/>
</dbReference>
<dbReference type="AlphaFoldDB" id="A0A0B7KRL4"/>
<evidence type="ECO:0000256" key="1">
    <source>
        <dbReference type="ARBA" id="ARBA00022679"/>
    </source>
</evidence>
<keyword evidence="1" id="KW-0808">Transferase</keyword>
<dbReference type="InterPro" id="IPR016135">
    <property type="entry name" value="UBQ-conjugating_enzyme/RWD"/>
</dbReference>
<reference evidence="7" key="1">
    <citation type="submission" date="2015-01" db="EMBL/GenBank/DDBJ databases">
        <authorList>
            <person name="Durling Mikael"/>
        </authorList>
    </citation>
    <scope>NUCLEOTIDE SEQUENCE</scope>
</reference>
<dbReference type="PROSITE" id="PS50127">
    <property type="entry name" value="UBC_2"/>
    <property type="match status" value="1"/>
</dbReference>
<name>A0A0B7KRL4_BIOOC</name>
<feature type="compositionally biased region" description="Acidic residues" evidence="5">
    <location>
        <begin position="49"/>
        <end position="65"/>
    </location>
</feature>
<proteinExistence type="inferred from homology"/>
<dbReference type="PROSITE" id="PS00183">
    <property type="entry name" value="UBC_1"/>
    <property type="match status" value="1"/>
</dbReference>
<keyword evidence="4" id="KW-0547">Nucleotide-binding</keyword>
<feature type="region of interest" description="Disordered" evidence="5">
    <location>
        <begin position="21"/>
        <end position="72"/>
    </location>
</feature>
<dbReference type="SMART" id="SM00212">
    <property type="entry name" value="UBCc"/>
    <property type="match status" value="1"/>
</dbReference>
<evidence type="ECO:0000256" key="4">
    <source>
        <dbReference type="RuleBase" id="RU362109"/>
    </source>
</evidence>
<comment type="similarity">
    <text evidence="4">Belongs to the ubiquitin-conjugating enzyme family.</text>
</comment>
<evidence type="ECO:0000259" key="6">
    <source>
        <dbReference type="PROSITE" id="PS50127"/>
    </source>
</evidence>
<dbReference type="SUPFAM" id="SSF54495">
    <property type="entry name" value="UBC-like"/>
    <property type="match status" value="1"/>
</dbReference>
<dbReference type="PANTHER" id="PTHR24068">
    <property type="entry name" value="UBIQUITIN-CONJUGATING ENZYME E2"/>
    <property type="match status" value="1"/>
</dbReference>
<gene>
    <name evidence="7" type="ORF">BN869_000013524_1</name>
</gene>
<dbReference type="GO" id="GO:0005524">
    <property type="term" value="F:ATP binding"/>
    <property type="evidence" value="ECO:0007669"/>
    <property type="project" value="UniProtKB-UniRule"/>
</dbReference>
<evidence type="ECO:0000313" key="7">
    <source>
        <dbReference type="EMBL" id="CEO57466.1"/>
    </source>
</evidence>
<evidence type="ECO:0000256" key="5">
    <source>
        <dbReference type="SAM" id="MobiDB-lite"/>
    </source>
</evidence>
<organism evidence="7">
    <name type="scientific">Bionectria ochroleuca</name>
    <name type="common">Gliocladium roseum</name>
    <dbReference type="NCBI Taxonomy" id="29856"/>
    <lineage>
        <taxon>Eukaryota</taxon>
        <taxon>Fungi</taxon>
        <taxon>Dikarya</taxon>
        <taxon>Ascomycota</taxon>
        <taxon>Pezizomycotina</taxon>
        <taxon>Sordariomycetes</taxon>
        <taxon>Hypocreomycetidae</taxon>
        <taxon>Hypocreales</taxon>
        <taxon>Bionectriaceae</taxon>
        <taxon>Clonostachys</taxon>
    </lineage>
</organism>
<accession>A0A0B7KRL4</accession>
<protein>
    <recommendedName>
        <fullName evidence="6">UBC core domain-containing protein</fullName>
    </recommendedName>
</protein>
<dbReference type="GO" id="GO:0016740">
    <property type="term" value="F:transferase activity"/>
    <property type="evidence" value="ECO:0007669"/>
    <property type="project" value="UniProtKB-KW"/>
</dbReference>
<feature type="domain" description="UBC core" evidence="6">
    <location>
        <begin position="125"/>
        <end position="273"/>
    </location>
</feature>
<evidence type="ECO:0000256" key="2">
    <source>
        <dbReference type="ARBA" id="ARBA00022786"/>
    </source>
</evidence>